<evidence type="ECO:0000313" key="3">
    <source>
        <dbReference type="EMBL" id="KAF3761865.1"/>
    </source>
</evidence>
<dbReference type="PANTHER" id="PTHR34861:SF11">
    <property type="entry name" value="CYCLASE"/>
    <property type="match status" value="1"/>
</dbReference>
<dbReference type="SUPFAM" id="SSF102198">
    <property type="entry name" value="Putative cyclase"/>
    <property type="match status" value="1"/>
</dbReference>
<feature type="region of interest" description="Disordered" evidence="2">
    <location>
        <begin position="1"/>
        <end position="22"/>
    </location>
</feature>
<proteinExistence type="inferred from homology"/>
<dbReference type="RefSeq" id="XP_040772844.1">
    <property type="nucleotide sequence ID" value="XM_040917745.1"/>
</dbReference>
<evidence type="ECO:0000256" key="1">
    <source>
        <dbReference type="ARBA" id="ARBA00007865"/>
    </source>
</evidence>
<dbReference type="Pfam" id="PF04199">
    <property type="entry name" value="Cyclase"/>
    <property type="match status" value="1"/>
</dbReference>
<dbReference type="Gene3D" id="3.50.30.50">
    <property type="entry name" value="Putative cyclase"/>
    <property type="match status" value="1"/>
</dbReference>
<dbReference type="InterPro" id="IPR007325">
    <property type="entry name" value="KFase/CYL"/>
</dbReference>
<protein>
    <recommendedName>
        <fullName evidence="5">Cyclase</fullName>
    </recommendedName>
</protein>
<evidence type="ECO:0000256" key="2">
    <source>
        <dbReference type="SAM" id="MobiDB-lite"/>
    </source>
</evidence>
<reference evidence="3" key="1">
    <citation type="journal article" date="2020" name="Phytopathology">
        <title>Genome sequence of the chestnut blight fungus Cryphonectria parasitica EP155: A fundamental resource for an archetypical invasive plant pathogen.</title>
        <authorList>
            <person name="Crouch J.A."/>
            <person name="Dawe A."/>
            <person name="Aerts A."/>
            <person name="Barry K."/>
            <person name="Churchill A.C.L."/>
            <person name="Grimwood J."/>
            <person name="Hillman B."/>
            <person name="Milgroom M.G."/>
            <person name="Pangilinan J."/>
            <person name="Smith M."/>
            <person name="Salamov A."/>
            <person name="Schmutz J."/>
            <person name="Yadav J."/>
            <person name="Grigoriev I.V."/>
            <person name="Nuss D."/>
        </authorList>
    </citation>
    <scope>NUCLEOTIDE SEQUENCE</scope>
    <source>
        <strain evidence="3">EP155</strain>
    </source>
</reference>
<dbReference type="EMBL" id="MU032351">
    <property type="protein sequence ID" value="KAF3761865.1"/>
    <property type="molecule type" value="Genomic_DNA"/>
</dbReference>
<dbReference type="OrthoDB" id="5396at2759"/>
<dbReference type="PANTHER" id="PTHR34861">
    <property type="match status" value="1"/>
</dbReference>
<dbReference type="AlphaFoldDB" id="A0A9P4XWI3"/>
<organism evidence="3 4">
    <name type="scientific">Cryphonectria parasitica (strain ATCC 38755 / EP155)</name>
    <dbReference type="NCBI Taxonomy" id="660469"/>
    <lineage>
        <taxon>Eukaryota</taxon>
        <taxon>Fungi</taxon>
        <taxon>Dikarya</taxon>
        <taxon>Ascomycota</taxon>
        <taxon>Pezizomycotina</taxon>
        <taxon>Sordariomycetes</taxon>
        <taxon>Sordariomycetidae</taxon>
        <taxon>Diaporthales</taxon>
        <taxon>Cryphonectriaceae</taxon>
        <taxon>Cryphonectria-Endothia species complex</taxon>
        <taxon>Cryphonectria</taxon>
    </lineage>
</organism>
<gene>
    <name evidence="3" type="ORF">M406DRAFT_265578</name>
</gene>
<dbReference type="GO" id="GO:0004061">
    <property type="term" value="F:arylformamidase activity"/>
    <property type="evidence" value="ECO:0007669"/>
    <property type="project" value="InterPro"/>
</dbReference>
<evidence type="ECO:0000313" key="4">
    <source>
        <dbReference type="Proteomes" id="UP000803844"/>
    </source>
</evidence>
<comment type="similarity">
    <text evidence="1">Belongs to the Cyclase 1 superfamily.</text>
</comment>
<comment type="caution">
    <text evidence="3">The sequence shown here is derived from an EMBL/GenBank/DDBJ whole genome shotgun (WGS) entry which is preliminary data.</text>
</comment>
<dbReference type="GeneID" id="63834874"/>
<evidence type="ECO:0008006" key="5">
    <source>
        <dbReference type="Google" id="ProtNLM"/>
    </source>
</evidence>
<dbReference type="Proteomes" id="UP000803844">
    <property type="component" value="Unassembled WGS sequence"/>
</dbReference>
<sequence>MPSPRPRPSFDELPLDKSGPPGNAWGLYGDDDVLGALNLLTPEVIAQAARENIQTGQRVALDWQLNKPSRPSFDRPAFQWTLRPSSPAAQQAINDDHLSFNTQCSSQWDGFRHFGYQKARRFYGGRTQGDIEGSAVLGIDAWAASGGIVGRGVLLDYVSFCERRHLPTVDALASASIPLAHLQAMARDADVAFRPGDILFIRCGFTKAYNALDEAGQHALPDRPTPDFLGVEPSKDTLRWLWESGFAAVAGDAPSFEQAPPWEHDMRWGGLLHQWLLAGWGVPIGEMFDLEELSVRCKELGRWTFFLSSVPLNVPGGVATPPNAVAIF</sequence>
<name>A0A9P4XWI3_CRYP1</name>
<keyword evidence="4" id="KW-1185">Reference proteome</keyword>
<dbReference type="InterPro" id="IPR037175">
    <property type="entry name" value="KFase_sf"/>
</dbReference>
<accession>A0A9P4XWI3</accession>
<dbReference type="GO" id="GO:0019441">
    <property type="term" value="P:L-tryptophan catabolic process to kynurenine"/>
    <property type="evidence" value="ECO:0007669"/>
    <property type="project" value="InterPro"/>
</dbReference>